<organism evidence="3 4">
    <name type="scientific">Hyphomicrobium denitrificans (strain ATCC 51888 / DSM 1869 / NCIMB 11706 / TK 0415)</name>
    <dbReference type="NCBI Taxonomy" id="582899"/>
    <lineage>
        <taxon>Bacteria</taxon>
        <taxon>Pseudomonadati</taxon>
        <taxon>Pseudomonadota</taxon>
        <taxon>Alphaproteobacteria</taxon>
        <taxon>Hyphomicrobiales</taxon>
        <taxon>Hyphomicrobiaceae</taxon>
        <taxon>Hyphomicrobium</taxon>
    </lineage>
</organism>
<dbReference type="STRING" id="582899.Hden_0184"/>
<accession>D8JQ89</accession>
<keyword evidence="2" id="KW-1133">Transmembrane helix</keyword>
<keyword evidence="2" id="KW-0472">Membrane</keyword>
<evidence type="ECO:0000256" key="1">
    <source>
        <dbReference type="SAM" id="MobiDB-lite"/>
    </source>
</evidence>
<evidence type="ECO:0000313" key="4">
    <source>
        <dbReference type="Proteomes" id="UP000002033"/>
    </source>
</evidence>
<keyword evidence="2" id="KW-0812">Transmembrane</keyword>
<feature type="transmembrane region" description="Helical" evidence="2">
    <location>
        <begin position="132"/>
        <end position="152"/>
    </location>
</feature>
<keyword evidence="4" id="KW-1185">Reference proteome</keyword>
<feature type="transmembrane region" description="Helical" evidence="2">
    <location>
        <begin position="78"/>
        <end position="98"/>
    </location>
</feature>
<dbReference type="Proteomes" id="UP000002033">
    <property type="component" value="Chromosome"/>
</dbReference>
<evidence type="ECO:0000313" key="3">
    <source>
        <dbReference type="EMBL" id="ADJ22010.1"/>
    </source>
</evidence>
<protein>
    <recommendedName>
        <fullName evidence="5">Transmembrane protein</fullName>
    </recommendedName>
</protein>
<dbReference type="KEGG" id="hdn:Hden_0184"/>
<dbReference type="AlphaFoldDB" id="D8JQ89"/>
<feature type="transmembrane region" description="Helical" evidence="2">
    <location>
        <begin position="12"/>
        <end position="34"/>
    </location>
</feature>
<gene>
    <name evidence="3" type="ordered locus">Hden_0184</name>
</gene>
<evidence type="ECO:0008006" key="5">
    <source>
        <dbReference type="Google" id="ProtNLM"/>
    </source>
</evidence>
<dbReference type="HOGENOM" id="CLU_598163_0_0_5"/>
<feature type="transmembrane region" description="Helical" evidence="2">
    <location>
        <begin position="164"/>
        <end position="181"/>
    </location>
</feature>
<proteinExistence type="predicted"/>
<feature type="transmembrane region" description="Helical" evidence="2">
    <location>
        <begin position="187"/>
        <end position="207"/>
    </location>
</feature>
<feature type="transmembrane region" description="Helical" evidence="2">
    <location>
        <begin position="420"/>
        <end position="438"/>
    </location>
</feature>
<evidence type="ECO:0000256" key="2">
    <source>
        <dbReference type="SAM" id="Phobius"/>
    </source>
</evidence>
<feature type="transmembrane region" description="Helical" evidence="2">
    <location>
        <begin position="40"/>
        <end position="57"/>
    </location>
</feature>
<feature type="region of interest" description="Disordered" evidence="1">
    <location>
        <begin position="295"/>
        <end position="316"/>
    </location>
</feature>
<feature type="transmembrane region" description="Helical" evidence="2">
    <location>
        <begin position="216"/>
        <end position="235"/>
    </location>
</feature>
<reference evidence="4" key="1">
    <citation type="journal article" date="2011" name="J. Bacteriol.">
        <title>Genome sequences of eight morphologically diverse alphaproteobacteria.</title>
        <authorList>
            <consortium name="US DOE Joint Genome Institute"/>
            <person name="Brown P.J."/>
            <person name="Kysela D.T."/>
            <person name="Buechlein A."/>
            <person name="Hemmerich C."/>
            <person name="Brun Y.V."/>
        </authorList>
    </citation>
    <scope>NUCLEOTIDE SEQUENCE [LARGE SCALE GENOMIC DNA]</scope>
    <source>
        <strain evidence="4">ATCC 51888 / DSM 1869 / NCIB 11706 / TK 0415</strain>
    </source>
</reference>
<dbReference type="OrthoDB" id="7068577at2"/>
<feature type="transmembrane region" description="Helical" evidence="2">
    <location>
        <begin position="473"/>
        <end position="493"/>
    </location>
</feature>
<dbReference type="eggNOG" id="ENOG50338CC">
    <property type="taxonomic scope" value="Bacteria"/>
</dbReference>
<feature type="transmembrane region" description="Helical" evidence="2">
    <location>
        <begin position="450"/>
        <end position="467"/>
    </location>
</feature>
<sequence>MLLRLLNQLARFAPLLLVVSYISLSYGLFLFGPIRWDAPNISYVTIFMSICLIMLVLGYSVGMRSISISTRQIPWRPFFWVGAIASGVLLFPSAWIYMNKNPWDALHLAQCQNVAYMDMINGIRDDSTGNRYIYVLARAFLAPFTFSVLPLCILHWDEMRWKEYALLAVYLLSALCMSLLRGTDKEIADIVIMLLATLPIVTFRALISRDLPFSRLLGLLSTIAVVIFAGAYMFMERKDARLFRSIPAVAEFNKGHICSAGDWRCACDAESSLKDASSLAAKLQQETCTTDCVGSAGQPVPNSAPPDVGAADKADKATSDVAVSNQTVADQVLRTEAKHGNFLAVMATGYLSQGYLGMSIAMTEDFSSTFGIGHSPLLLHFSKRVLGDDFEKRAYTNKISDRWDAKAKWSTAMTWWANDVSFYGVPFIFAALGLLTAFCWREATEQHRDASAIVLVLCMFLFFYLPANNQLFMTADSGVTVLFWIVLLGWTVISHRTNDSARHVQQ</sequence>
<dbReference type="RefSeq" id="WP_013214229.1">
    <property type="nucleotide sequence ID" value="NC_014313.1"/>
</dbReference>
<name>D8JQ89_HYPDA</name>
<dbReference type="EMBL" id="CP002083">
    <property type="protein sequence ID" value="ADJ22010.1"/>
    <property type="molecule type" value="Genomic_DNA"/>
</dbReference>